<evidence type="ECO:0000256" key="1">
    <source>
        <dbReference type="SAM" id="Phobius"/>
    </source>
</evidence>
<reference evidence="3" key="1">
    <citation type="submission" date="2016-11" db="UniProtKB">
        <authorList>
            <consortium name="WormBaseParasite"/>
        </authorList>
    </citation>
    <scope>IDENTIFICATION</scope>
</reference>
<evidence type="ECO:0000313" key="2">
    <source>
        <dbReference type="Proteomes" id="UP000095283"/>
    </source>
</evidence>
<accession>A0A1I7WQQ4</accession>
<feature type="transmembrane region" description="Helical" evidence="1">
    <location>
        <begin position="12"/>
        <end position="36"/>
    </location>
</feature>
<dbReference type="Proteomes" id="UP000095283">
    <property type="component" value="Unplaced"/>
</dbReference>
<dbReference type="WBParaSite" id="Hba_07481">
    <property type="protein sequence ID" value="Hba_07481"/>
    <property type="gene ID" value="Hba_07481"/>
</dbReference>
<evidence type="ECO:0000313" key="3">
    <source>
        <dbReference type="WBParaSite" id="Hba_07481"/>
    </source>
</evidence>
<keyword evidence="2" id="KW-1185">Reference proteome</keyword>
<keyword evidence="1" id="KW-0472">Membrane</keyword>
<proteinExistence type="predicted"/>
<dbReference type="AlphaFoldDB" id="A0A1I7WQQ4"/>
<protein>
    <submittedName>
        <fullName evidence="3">NADH:ubiquinone reductase (H(+)-translocating)</fullName>
    </submittedName>
</protein>
<organism evidence="2 3">
    <name type="scientific">Heterorhabditis bacteriophora</name>
    <name type="common">Entomopathogenic nematode worm</name>
    <dbReference type="NCBI Taxonomy" id="37862"/>
    <lineage>
        <taxon>Eukaryota</taxon>
        <taxon>Metazoa</taxon>
        <taxon>Ecdysozoa</taxon>
        <taxon>Nematoda</taxon>
        <taxon>Chromadorea</taxon>
        <taxon>Rhabditida</taxon>
        <taxon>Rhabditina</taxon>
        <taxon>Rhabditomorpha</taxon>
        <taxon>Strongyloidea</taxon>
        <taxon>Heterorhabditidae</taxon>
        <taxon>Heterorhabditis</taxon>
    </lineage>
</organism>
<name>A0A1I7WQQ4_HETBA</name>
<sequence length="54" mass="6344">MCVKILYFKIPLFLLISKYTIPHSLLIILSGIVSLIKTPRKIFIFNLFTRYIIS</sequence>
<keyword evidence="1" id="KW-1133">Transmembrane helix</keyword>
<keyword evidence="1" id="KW-0812">Transmembrane</keyword>